<accession>A0A516Q0K4</accession>
<dbReference type="NCBIfam" id="TIGR02779">
    <property type="entry name" value="NHEJ_ligase_lig"/>
    <property type="match status" value="1"/>
</dbReference>
<evidence type="ECO:0000256" key="16">
    <source>
        <dbReference type="ARBA" id="ARBA00023204"/>
    </source>
</evidence>
<dbReference type="NCBIfam" id="NF007210">
    <property type="entry name" value="PRK09632.1"/>
    <property type="match status" value="1"/>
</dbReference>
<keyword evidence="14" id="KW-0238">DNA-binding</keyword>
<keyword evidence="15" id="KW-0233">DNA recombination</keyword>
<feature type="domain" description="ATP-dependent DNA ligase family profile" evidence="24">
    <location>
        <begin position="644"/>
        <end position="767"/>
    </location>
</feature>
<dbReference type="Pfam" id="PF01068">
    <property type="entry name" value="DNA_ligase_A_M"/>
    <property type="match status" value="1"/>
</dbReference>
<dbReference type="GO" id="GO:0003910">
    <property type="term" value="F:DNA ligase (ATP) activity"/>
    <property type="evidence" value="ECO:0007669"/>
    <property type="project" value="UniProtKB-EC"/>
</dbReference>
<feature type="region of interest" description="Disordered" evidence="23">
    <location>
        <begin position="509"/>
        <end position="540"/>
    </location>
</feature>
<evidence type="ECO:0000259" key="24">
    <source>
        <dbReference type="PROSITE" id="PS50160"/>
    </source>
</evidence>
<evidence type="ECO:0000256" key="18">
    <source>
        <dbReference type="ARBA" id="ARBA00023268"/>
    </source>
</evidence>
<dbReference type="PROSITE" id="PS00697">
    <property type="entry name" value="DNA_LIGASE_A1"/>
    <property type="match status" value="1"/>
</dbReference>
<evidence type="ECO:0000256" key="7">
    <source>
        <dbReference type="ARBA" id="ARBA00022723"/>
    </source>
</evidence>
<keyword evidence="12" id="KW-0067">ATP-binding</keyword>
<sequence>MAAEQEQSQTVSVDGMLLKISNLDKVLYPATGTTKGDVIAYYTEIAPIMVPHLNGRPVTRKRWVHGVGTEAEPGAVFFQKNLDPRSTPDWVRRFAIEHRSGTNEYPIVNDLATLAWLAQLASLEIHVPQWRFDRDGSVGNPDRLVLDLDPGPGVGLAECAQVAHWARDALQAVGLELFPVTSGSKGIHLYAHLDGSHSSADASKIAKELARSLQSVHPELVVSEMAKAQRKGKVFIDWSQNNANKTTISPYSLRGRMRPTVAAPRTWDELDEDLEQLDYEELSARVGELGDLLAPLIPAEVDGPVAADSGARDRASVDRLAKYRSMRDPDRTPEPVPAEAPQVRDGDQPMFVIQEHHARRLHYDFRLEHDGVLVSWAVPKGVPTGTKTNHLAVQTEDHPIEYGSFSGIIPQAEYGGGEVIIFDTGTFELEKWRDGREVIATLNGTKPGGVGTDCKIALIHTGGRGGQPENHWLMHLMSGSPTEPVPATPDELTALHEQAARDDDLVWHSNRDEDAGPENPKPARVSEPVEGPSSVVDFPPEIKPMLASTAEETDFSDERDWAFEMKWDGVRAVCYLAGGQAKILSRRGLESSVSYPEIVDALSGIAVDNAILDGEIVALDDHGRPSFSRLQNRMNLTQPTDVARARRTTPVQLVIFDVLYLDGRSLVKEHYVDRRRRLQELITDGGRIQVPPSFDGDLETALSASESLGLEGVVAKRRTSIYQAGSRGRTWLKIKNFKTQEVVVGGWRDGNGRRAGTVGALLIGVPDEVGRLRYAGRVGSGFSDAELERIAKQFRSMARDDCPLDDVPRIDTRDAHWIEPRLVGEVSYGEWTDDHRLRHPVWRGWRPDKTPDDVRMEPN</sequence>
<name>A0A516Q0K4_9ACTN</name>
<dbReference type="InterPro" id="IPR014146">
    <property type="entry name" value="LigD_ligase_dom"/>
</dbReference>
<dbReference type="Gene3D" id="3.30.470.30">
    <property type="entry name" value="DNA ligase/mRNA capping enzyme"/>
    <property type="match status" value="1"/>
</dbReference>
<dbReference type="InterPro" id="IPR012340">
    <property type="entry name" value="NA-bd_OB-fold"/>
</dbReference>
<dbReference type="Pfam" id="PF04679">
    <property type="entry name" value="DNA_ligase_A_C"/>
    <property type="match status" value="1"/>
</dbReference>
<feature type="compositionally biased region" description="Low complexity" evidence="23">
    <location>
        <begin position="525"/>
        <end position="536"/>
    </location>
</feature>
<keyword evidence="4" id="KW-0808">Transferase</keyword>
<dbReference type="AlphaFoldDB" id="A0A516Q0K4"/>
<keyword evidence="7" id="KW-0479">Metal-binding</keyword>
<gene>
    <name evidence="25" type="ORF">FOE78_14435</name>
</gene>
<evidence type="ECO:0000256" key="1">
    <source>
        <dbReference type="ARBA" id="ARBA00001936"/>
    </source>
</evidence>
<dbReference type="InterPro" id="IPR012309">
    <property type="entry name" value="DNA_ligase_ATP-dep_C"/>
</dbReference>
<dbReference type="GO" id="GO:0004527">
    <property type="term" value="F:exonuclease activity"/>
    <property type="evidence" value="ECO:0007669"/>
    <property type="project" value="UniProtKB-KW"/>
</dbReference>
<dbReference type="KEGG" id="mik:FOE78_14435"/>
<keyword evidence="3 25" id="KW-0436">Ligase</keyword>
<evidence type="ECO:0000256" key="11">
    <source>
        <dbReference type="ARBA" id="ARBA00022839"/>
    </source>
</evidence>
<evidence type="ECO:0000256" key="20">
    <source>
        <dbReference type="ARBA" id="ARBA00034003"/>
    </source>
</evidence>
<evidence type="ECO:0000256" key="22">
    <source>
        <dbReference type="ARBA" id="ARBA00049990"/>
    </source>
</evidence>
<dbReference type="InterPro" id="IPR014145">
    <property type="entry name" value="LigD_pol_dom"/>
</dbReference>
<dbReference type="EC" id="6.5.1.1" evidence="2"/>
<keyword evidence="6" id="KW-0540">Nuclease</keyword>
<evidence type="ECO:0000256" key="19">
    <source>
        <dbReference type="ARBA" id="ARBA00029943"/>
    </source>
</evidence>
<evidence type="ECO:0000256" key="4">
    <source>
        <dbReference type="ARBA" id="ARBA00022679"/>
    </source>
</evidence>
<dbReference type="PROSITE" id="PS50160">
    <property type="entry name" value="DNA_LIGASE_A3"/>
    <property type="match status" value="1"/>
</dbReference>
<evidence type="ECO:0000256" key="14">
    <source>
        <dbReference type="ARBA" id="ARBA00023125"/>
    </source>
</evidence>
<dbReference type="NCBIfam" id="TIGR02778">
    <property type="entry name" value="ligD_pol"/>
    <property type="match status" value="1"/>
</dbReference>
<dbReference type="CDD" id="cd07971">
    <property type="entry name" value="OBF_DNA_ligase_LigD"/>
    <property type="match status" value="1"/>
</dbReference>
<keyword evidence="8" id="KW-0547">Nucleotide-binding</keyword>
<evidence type="ECO:0000256" key="6">
    <source>
        <dbReference type="ARBA" id="ARBA00022722"/>
    </source>
</evidence>
<evidence type="ECO:0000256" key="2">
    <source>
        <dbReference type="ARBA" id="ARBA00012727"/>
    </source>
</evidence>
<keyword evidence="11" id="KW-0269">Exonuclease</keyword>
<keyword evidence="16" id="KW-0234">DNA repair</keyword>
<evidence type="ECO:0000256" key="8">
    <source>
        <dbReference type="ARBA" id="ARBA00022741"/>
    </source>
</evidence>
<comment type="similarity">
    <text evidence="22">In the N-terminal section; belongs to the LigD polymerase family.</text>
</comment>
<dbReference type="InterPro" id="IPR012310">
    <property type="entry name" value="DNA_ligase_ATP-dep_cent"/>
</dbReference>
<dbReference type="SUPFAM" id="SSF56091">
    <property type="entry name" value="DNA ligase/mRNA capping enzyme, catalytic domain"/>
    <property type="match status" value="1"/>
</dbReference>
<dbReference type="PROSITE" id="PS00333">
    <property type="entry name" value="DNA_LIGASE_A2"/>
    <property type="match status" value="1"/>
</dbReference>
<evidence type="ECO:0000256" key="15">
    <source>
        <dbReference type="ARBA" id="ARBA00023172"/>
    </source>
</evidence>
<feature type="region of interest" description="Disordered" evidence="23">
    <location>
        <begin position="324"/>
        <end position="343"/>
    </location>
</feature>
<evidence type="ECO:0000256" key="23">
    <source>
        <dbReference type="SAM" id="MobiDB-lite"/>
    </source>
</evidence>
<evidence type="ECO:0000256" key="21">
    <source>
        <dbReference type="ARBA" id="ARBA00049981"/>
    </source>
</evidence>
<dbReference type="GO" id="GO:0046872">
    <property type="term" value="F:metal ion binding"/>
    <property type="evidence" value="ECO:0007669"/>
    <property type="project" value="UniProtKB-KW"/>
</dbReference>
<dbReference type="GO" id="GO:0003887">
    <property type="term" value="F:DNA-directed DNA polymerase activity"/>
    <property type="evidence" value="ECO:0007669"/>
    <property type="project" value="UniProtKB-KW"/>
</dbReference>
<dbReference type="InterPro" id="IPR033649">
    <property type="entry name" value="MtLigD_Pol-like"/>
</dbReference>
<dbReference type="GO" id="GO:0006310">
    <property type="term" value="P:DNA recombination"/>
    <property type="evidence" value="ECO:0007669"/>
    <property type="project" value="UniProtKB-KW"/>
</dbReference>
<dbReference type="CDD" id="cd04863">
    <property type="entry name" value="MtLigD_Pol_like"/>
    <property type="match status" value="1"/>
</dbReference>
<protein>
    <recommendedName>
        <fullName evidence="2">DNA ligase (ATP)</fullName>
        <ecNumber evidence="2">6.5.1.1</ecNumber>
    </recommendedName>
    <alternativeName>
        <fullName evidence="19">NHEJ DNA polymerase</fullName>
    </alternativeName>
</protein>
<feature type="compositionally biased region" description="Basic and acidic residues" evidence="23">
    <location>
        <begin position="324"/>
        <end position="333"/>
    </location>
</feature>
<evidence type="ECO:0000256" key="9">
    <source>
        <dbReference type="ARBA" id="ARBA00022763"/>
    </source>
</evidence>
<dbReference type="PANTHER" id="PTHR42705">
    <property type="entry name" value="BIFUNCTIONAL NON-HOMOLOGOUS END JOINING PROTEIN LIGD"/>
    <property type="match status" value="1"/>
</dbReference>
<dbReference type="CDD" id="cd07906">
    <property type="entry name" value="Adenylation_DNA_ligase_LigD_LigC"/>
    <property type="match status" value="1"/>
</dbReference>
<evidence type="ECO:0000256" key="17">
    <source>
        <dbReference type="ARBA" id="ARBA00023211"/>
    </source>
</evidence>
<dbReference type="GO" id="GO:0005524">
    <property type="term" value="F:ATP binding"/>
    <property type="evidence" value="ECO:0007669"/>
    <property type="project" value="UniProtKB-KW"/>
</dbReference>
<proteinExistence type="inferred from homology"/>
<reference evidence="25 26" key="1">
    <citation type="submission" date="2019-07" db="EMBL/GenBank/DDBJ databases">
        <title>Microlunatus dokdonensis sp. nov. isolated from the rhizospheric soil of the wild plant Elymus tsukushiensis.</title>
        <authorList>
            <person name="Ghim S.-Y."/>
            <person name="Hwang Y.-J."/>
            <person name="Son J.-S."/>
            <person name="Shin J.-H."/>
        </authorList>
    </citation>
    <scope>NUCLEOTIDE SEQUENCE [LARGE SCALE GENOMIC DNA]</scope>
    <source>
        <strain evidence="25 26">KUDC0627</strain>
    </source>
</reference>
<evidence type="ECO:0000313" key="26">
    <source>
        <dbReference type="Proteomes" id="UP000319263"/>
    </source>
</evidence>
<keyword evidence="10" id="KW-0378">Hydrolase</keyword>
<evidence type="ECO:0000256" key="3">
    <source>
        <dbReference type="ARBA" id="ARBA00022598"/>
    </source>
</evidence>
<dbReference type="Pfam" id="PF13298">
    <property type="entry name" value="LigD_N"/>
    <property type="match status" value="1"/>
</dbReference>
<dbReference type="NCBIfam" id="TIGR02777">
    <property type="entry name" value="LigD_PE_dom"/>
    <property type="match status" value="1"/>
</dbReference>
<dbReference type="PANTHER" id="PTHR42705:SF2">
    <property type="entry name" value="BIFUNCTIONAL NON-HOMOLOGOUS END JOINING PROTEIN LIGD"/>
    <property type="match status" value="1"/>
</dbReference>
<dbReference type="InterPro" id="IPR052171">
    <property type="entry name" value="NHEJ_LigD"/>
</dbReference>
<comment type="cofactor">
    <cofactor evidence="1">
        <name>Mn(2+)</name>
        <dbReference type="ChEBI" id="CHEBI:29035"/>
    </cofactor>
</comment>
<keyword evidence="13" id="KW-0239">DNA-directed DNA polymerase</keyword>
<dbReference type="Gene3D" id="2.40.50.140">
    <property type="entry name" value="Nucleic acid-binding proteins"/>
    <property type="match status" value="1"/>
</dbReference>
<dbReference type="Proteomes" id="UP000319263">
    <property type="component" value="Chromosome"/>
</dbReference>
<dbReference type="Gene3D" id="3.90.920.10">
    <property type="entry name" value="DNA primase, PRIM domain"/>
    <property type="match status" value="1"/>
</dbReference>
<keyword evidence="17" id="KW-0464">Manganese</keyword>
<evidence type="ECO:0000256" key="10">
    <source>
        <dbReference type="ARBA" id="ARBA00022801"/>
    </source>
</evidence>
<dbReference type="RefSeq" id="WP_143986916.1">
    <property type="nucleotide sequence ID" value="NZ_CP041692.1"/>
</dbReference>
<dbReference type="SUPFAM" id="SSF50249">
    <property type="entry name" value="Nucleic acid-binding proteins"/>
    <property type="match status" value="1"/>
</dbReference>
<keyword evidence="5" id="KW-0548">Nucleotidyltransferase</keyword>
<evidence type="ECO:0000256" key="12">
    <source>
        <dbReference type="ARBA" id="ARBA00022840"/>
    </source>
</evidence>
<keyword evidence="9" id="KW-0227">DNA damage</keyword>
<dbReference type="GO" id="GO:0003677">
    <property type="term" value="F:DNA binding"/>
    <property type="evidence" value="ECO:0007669"/>
    <property type="project" value="UniProtKB-KW"/>
</dbReference>
<keyword evidence="18" id="KW-0511">Multifunctional enzyme</keyword>
<comment type="catalytic activity">
    <reaction evidence="20">
        <text>ATP + (deoxyribonucleotide)n-3'-hydroxyl + 5'-phospho-(deoxyribonucleotide)m = (deoxyribonucleotide)n+m + AMP + diphosphate.</text>
        <dbReference type="EC" id="6.5.1.1"/>
    </reaction>
</comment>
<dbReference type="Pfam" id="PF21686">
    <property type="entry name" value="LigD_Prim-Pol"/>
    <property type="match status" value="1"/>
</dbReference>
<dbReference type="InterPro" id="IPR014144">
    <property type="entry name" value="LigD_PE_domain"/>
</dbReference>
<dbReference type="Gene3D" id="3.30.1490.70">
    <property type="match status" value="1"/>
</dbReference>
<dbReference type="EMBL" id="CP041692">
    <property type="protein sequence ID" value="QDP96955.1"/>
    <property type="molecule type" value="Genomic_DNA"/>
</dbReference>
<comment type="similarity">
    <text evidence="21">In the C-terminal section; belongs to the ATP-dependent DNA ligase family.</text>
</comment>
<dbReference type="InterPro" id="IPR016059">
    <property type="entry name" value="DNA_ligase_ATP-dep_CS"/>
</dbReference>
<dbReference type="OrthoDB" id="9802472at2"/>
<evidence type="ECO:0000256" key="5">
    <source>
        <dbReference type="ARBA" id="ARBA00022695"/>
    </source>
</evidence>
<organism evidence="25 26">
    <name type="scientific">Microlunatus elymi</name>
    <dbReference type="NCBI Taxonomy" id="2596828"/>
    <lineage>
        <taxon>Bacteria</taxon>
        <taxon>Bacillati</taxon>
        <taxon>Actinomycetota</taxon>
        <taxon>Actinomycetes</taxon>
        <taxon>Propionibacteriales</taxon>
        <taxon>Propionibacteriaceae</taxon>
        <taxon>Microlunatus</taxon>
    </lineage>
</organism>
<keyword evidence="26" id="KW-1185">Reference proteome</keyword>
<dbReference type="GO" id="GO:0006281">
    <property type="term" value="P:DNA repair"/>
    <property type="evidence" value="ECO:0007669"/>
    <property type="project" value="UniProtKB-KW"/>
</dbReference>
<evidence type="ECO:0000256" key="13">
    <source>
        <dbReference type="ARBA" id="ARBA00022932"/>
    </source>
</evidence>
<evidence type="ECO:0000313" key="25">
    <source>
        <dbReference type="EMBL" id="QDP96955.1"/>
    </source>
</evidence>